<comment type="caution">
    <text evidence="1">The sequence shown here is derived from an EMBL/GenBank/DDBJ whole genome shotgun (WGS) entry which is preliminary data.</text>
</comment>
<evidence type="ECO:0000313" key="2">
    <source>
        <dbReference type="Proteomes" id="UP001162162"/>
    </source>
</evidence>
<feature type="non-terminal residue" evidence="1">
    <location>
        <position position="69"/>
    </location>
</feature>
<dbReference type="SUPFAM" id="SSF57716">
    <property type="entry name" value="Glucocorticoid receptor-like (DNA-binding domain)"/>
    <property type="match status" value="1"/>
</dbReference>
<reference evidence="1" key="1">
    <citation type="journal article" date="2023" name="Insect Mol. Biol.">
        <title>Genome sequencing provides insights into the evolution of gene families encoding plant cell wall-degrading enzymes in longhorned beetles.</title>
        <authorList>
            <person name="Shin N.R."/>
            <person name="Okamura Y."/>
            <person name="Kirsch R."/>
            <person name="Pauchet Y."/>
        </authorList>
    </citation>
    <scope>NUCLEOTIDE SEQUENCE</scope>
    <source>
        <strain evidence="1">AMC_N1</strain>
    </source>
</reference>
<sequence length="69" mass="7832">MNQDVVSGFFLVDAQTFLVPNIDSTKAYQNNRVCSIHFAPMMFNNLIERTRLLPTAVPEPFHDNICASM</sequence>
<dbReference type="EMBL" id="JAPWTK010001544">
    <property type="protein sequence ID" value="KAJ8932201.1"/>
    <property type="molecule type" value="Genomic_DNA"/>
</dbReference>
<organism evidence="1 2">
    <name type="scientific">Aromia moschata</name>
    <dbReference type="NCBI Taxonomy" id="1265417"/>
    <lineage>
        <taxon>Eukaryota</taxon>
        <taxon>Metazoa</taxon>
        <taxon>Ecdysozoa</taxon>
        <taxon>Arthropoda</taxon>
        <taxon>Hexapoda</taxon>
        <taxon>Insecta</taxon>
        <taxon>Pterygota</taxon>
        <taxon>Neoptera</taxon>
        <taxon>Endopterygota</taxon>
        <taxon>Coleoptera</taxon>
        <taxon>Polyphaga</taxon>
        <taxon>Cucujiformia</taxon>
        <taxon>Chrysomeloidea</taxon>
        <taxon>Cerambycidae</taxon>
        <taxon>Cerambycinae</taxon>
        <taxon>Callichromatini</taxon>
        <taxon>Aromia</taxon>
    </lineage>
</organism>
<proteinExistence type="predicted"/>
<name>A0AAV8X2L0_9CUCU</name>
<dbReference type="AlphaFoldDB" id="A0AAV8X2L0"/>
<dbReference type="Proteomes" id="UP001162162">
    <property type="component" value="Unassembled WGS sequence"/>
</dbReference>
<gene>
    <name evidence="1" type="ORF">NQ318_002835</name>
</gene>
<protein>
    <submittedName>
        <fullName evidence="1">Uncharacterized protein</fullName>
    </submittedName>
</protein>
<accession>A0AAV8X2L0</accession>
<keyword evidence="2" id="KW-1185">Reference proteome</keyword>
<evidence type="ECO:0000313" key="1">
    <source>
        <dbReference type="EMBL" id="KAJ8932201.1"/>
    </source>
</evidence>